<keyword evidence="1" id="KW-0472">Membrane</keyword>
<keyword evidence="4" id="KW-1185">Reference proteome</keyword>
<dbReference type="PANTHER" id="PTHR12300:SF177">
    <property type="entry name" value="PROTEIN YOP1"/>
    <property type="match status" value="1"/>
</dbReference>
<dbReference type="InterPro" id="IPR004345">
    <property type="entry name" value="TB2_DP1_HVA22"/>
</dbReference>
<sequence>MGFFSILSTLVFTVYPVIASCKAFEDYTRVTNKISSQNFKVGGVTIPLNLIYQQDNNLDASDEKLLQIHLISIQKWLIYWIVIAVINSIESILFLNYLPGYSILKLIGSIWLIIPMISIGKKGEEFDENKSFDNTLEWKNFTEQGSGLIFFTYIKPWIEKNLETIKKFTINPFDLIQILKLANFINKDGENNDSTESLLDSSFVMVMNMKNKFTGTSETPAEPKEVKENDFDVVDTITNEESENVPVQRKKSYYFF</sequence>
<proteinExistence type="inferred from homology"/>
<evidence type="ECO:0000256" key="2">
    <source>
        <dbReference type="SAM" id="SignalP"/>
    </source>
</evidence>
<feature type="transmembrane region" description="Helical" evidence="1">
    <location>
        <begin position="76"/>
        <end position="95"/>
    </location>
</feature>
<dbReference type="PANTHER" id="PTHR12300">
    <property type="entry name" value="HVA22-LIKE PROTEINS"/>
    <property type="match status" value="1"/>
</dbReference>
<name>A0A9W4TWB8_9ASCO</name>
<keyword evidence="2" id="KW-0732">Signal</keyword>
<comment type="caution">
    <text evidence="1">Lacks conserved residue(s) required for the propagation of feature annotation.</text>
</comment>
<dbReference type="Proteomes" id="UP001152885">
    <property type="component" value="Unassembled WGS sequence"/>
</dbReference>
<dbReference type="GO" id="GO:0016020">
    <property type="term" value="C:membrane"/>
    <property type="evidence" value="ECO:0007669"/>
    <property type="project" value="UniProtKB-SubCell"/>
</dbReference>
<dbReference type="EMBL" id="CANTUO010000002">
    <property type="protein sequence ID" value="CAI5757535.1"/>
    <property type="molecule type" value="Genomic_DNA"/>
</dbReference>
<feature type="chain" id="PRO_5040914687" description="Protein YOP1" evidence="2">
    <location>
        <begin position="20"/>
        <end position="256"/>
    </location>
</feature>
<comment type="similarity">
    <text evidence="1">Belongs to the DP1 family.</text>
</comment>
<evidence type="ECO:0000256" key="1">
    <source>
        <dbReference type="RuleBase" id="RU362006"/>
    </source>
</evidence>
<comment type="subcellular location">
    <subcellularLocation>
        <location evidence="1">Membrane</location>
        <topology evidence="1">Multi-pass membrane protein</topology>
    </subcellularLocation>
</comment>
<keyword evidence="1" id="KW-0812">Transmembrane</keyword>
<feature type="signal peptide" evidence="2">
    <location>
        <begin position="1"/>
        <end position="19"/>
    </location>
</feature>
<organism evidence="3 4">
    <name type="scientific">Candida verbasci</name>
    <dbReference type="NCBI Taxonomy" id="1227364"/>
    <lineage>
        <taxon>Eukaryota</taxon>
        <taxon>Fungi</taxon>
        <taxon>Dikarya</taxon>
        <taxon>Ascomycota</taxon>
        <taxon>Saccharomycotina</taxon>
        <taxon>Pichiomycetes</taxon>
        <taxon>Debaryomycetaceae</taxon>
        <taxon>Candida/Lodderomyces clade</taxon>
        <taxon>Candida</taxon>
    </lineage>
</organism>
<reference evidence="3" key="1">
    <citation type="submission" date="2022-12" db="EMBL/GenBank/DDBJ databases">
        <authorList>
            <person name="Brejova B."/>
        </authorList>
    </citation>
    <scope>NUCLEOTIDE SEQUENCE</scope>
</reference>
<dbReference type="AlphaFoldDB" id="A0A9W4TWB8"/>
<accession>A0A9W4TWB8</accession>
<evidence type="ECO:0000313" key="3">
    <source>
        <dbReference type="EMBL" id="CAI5757535.1"/>
    </source>
</evidence>
<protein>
    <recommendedName>
        <fullName evidence="1">Protein YOP1</fullName>
    </recommendedName>
</protein>
<dbReference type="Pfam" id="PF03134">
    <property type="entry name" value="TB2_DP1_HVA22"/>
    <property type="match status" value="1"/>
</dbReference>
<gene>
    <name evidence="3" type="ORF">CANVERA_P2049</name>
</gene>
<dbReference type="OrthoDB" id="434647at2759"/>
<evidence type="ECO:0000313" key="4">
    <source>
        <dbReference type="Proteomes" id="UP001152885"/>
    </source>
</evidence>
<comment type="caution">
    <text evidence="3">The sequence shown here is derived from an EMBL/GenBank/DDBJ whole genome shotgun (WGS) entry which is preliminary data.</text>
</comment>
<keyword evidence="1" id="KW-1133">Transmembrane helix</keyword>